<keyword evidence="3" id="KW-1185">Reference proteome</keyword>
<protein>
    <submittedName>
        <fullName evidence="2">Uncharacterized protein</fullName>
    </submittedName>
</protein>
<sequence length="348" mass="38483">MELQLGVSGPTKPNVEQSIALVPPDNVEVTRISAVVKGLCKHQNQLHIRLHLPGLRKPVNECKPNKSSSGSKWTSKFMSCVRAKEDHSPTREARSKKSFSLQQKRPDSISLWQATDPHGEFLQESKNGEWIRAPDIQQPSNGQIWLRATGLRIYLLVLVCTTDSYAQSNEGEADRSSRASLSSVLHSSEGSVSSDSFGAIFPYTYFYWESRKLARKFDIQCSKMTVVDDYIHLLLVPFGNAVWTDEDLQSIQKSAESTRVAETGETEDTTLGQNRSPQLKDPKEIEGGTGLAGGSQQQSIEQKDTNACTNGINLEAKPDTKAAEPLALDQTNAKEEGKTLCFSISCFY</sequence>
<accession>A0A3P7QAI7</accession>
<feature type="region of interest" description="Disordered" evidence="1">
    <location>
        <begin position="254"/>
        <end position="300"/>
    </location>
</feature>
<dbReference type="Proteomes" id="UP000281553">
    <property type="component" value="Unassembled WGS sequence"/>
</dbReference>
<dbReference type="OrthoDB" id="6271159at2759"/>
<reference evidence="2 3" key="1">
    <citation type="submission" date="2018-11" db="EMBL/GenBank/DDBJ databases">
        <authorList>
            <consortium name="Pathogen Informatics"/>
        </authorList>
    </citation>
    <scope>NUCLEOTIDE SEQUENCE [LARGE SCALE GENOMIC DNA]</scope>
</reference>
<organism evidence="2 3">
    <name type="scientific">Dibothriocephalus latus</name>
    <name type="common">Fish tapeworm</name>
    <name type="synonym">Diphyllobothrium latum</name>
    <dbReference type="NCBI Taxonomy" id="60516"/>
    <lineage>
        <taxon>Eukaryota</taxon>
        <taxon>Metazoa</taxon>
        <taxon>Spiralia</taxon>
        <taxon>Lophotrochozoa</taxon>
        <taxon>Platyhelminthes</taxon>
        <taxon>Cestoda</taxon>
        <taxon>Eucestoda</taxon>
        <taxon>Diphyllobothriidea</taxon>
        <taxon>Diphyllobothriidae</taxon>
        <taxon>Dibothriocephalus</taxon>
    </lineage>
</organism>
<proteinExistence type="predicted"/>
<dbReference type="AlphaFoldDB" id="A0A3P7QAI7"/>
<dbReference type="EMBL" id="UYRU01076792">
    <property type="protein sequence ID" value="VDN27359.1"/>
    <property type="molecule type" value="Genomic_DNA"/>
</dbReference>
<evidence type="ECO:0000256" key="1">
    <source>
        <dbReference type="SAM" id="MobiDB-lite"/>
    </source>
</evidence>
<evidence type="ECO:0000313" key="2">
    <source>
        <dbReference type="EMBL" id="VDN27359.1"/>
    </source>
</evidence>
<evidence type="ECO:0000313" key="3">
    <source>
        <dbReference type="Proteomes" id="UP000281553"/>
    </source>
</evidence>
<feature type="compositionally biased region" description="Basic and acidic residues" evidence="1">
    <location>
        <begin position="84"/>
        <end position="95"/>
    </location>
</feature>
<gene>
    <name evidence="2" type="ORF">DILT_LOCUS14995</name>
</gene>
<feature type="region of interest" description="Disordered" evidence="1">
    <location>
        <begin position="84"/>
        <end position="104"/>
    </location>
</feature>
<name>A0A3P7QAI7_DIBLA</name>